<dbReference type="InterPro" id="IPR023753">
    <property type="entry name" value="FAD/NAD-binding_dom"/>
</dbReference>
<reference evidence="9 10" key="1">
    <citation type="journal article" date="2016" name="Mol. Biol. Evol.">
        <title>Comparative Genomics of Early-Diverging Mushroom-Forming Fungi Provides Insights into the Origins of Lignocellulose Decay Capabilities.</title>
        <authorList>
            <person name="Nagy L.G."/>
            <person name="Riley R."/>
            <person name="Tritt A."/>
            <person name="Adam C."/>
            <person name="Daum C."/>
            <person name="Floudas D."/>
            <person name="Sun H."/>
            <person name="Yadav J.S."/>
            <person name="Pangilinan J."/>
            <person name="Larsson K.H."/>
            <person name="Matsuura K."/>
            <person name="Barry K."/>
            <person name="Labutti K."/>
            <person name="Kuo R."/>
            <person name="Ohm R.A."/>
            <person name="Bhattacharya S.S."/>
            <person name="Shirouzu T."/>
            <person name="Yoshinaga Y."/>
            <person name="Martin F.M."/>
            <person name="Grigoriev I.V."/>
            <person name="Hibbett D.S."/>
        </authorList>
    </citation>
    <scope>NUCLEOTIDE SEQUENCE [LARGE SCALE GENOMIC DNA]</scope>
    <source>
        <strain evidence="9 10">HHB12733</strain>
    </source>
</reference>
<gene>
    <name evidence="9" type="ORF">CALCODRAFT_485493</name>
</gene>
<feature type="binding site" evidence="5">
    <location>
        <position position="135"/>
    </location>
    <ligand>
        <name>FAD</name>
        <dbReference type="ChEBI" id="CHEBI:57692"/>
    </ligand>
</feature>
<name>A0A165EC12_9BASI</name>
<evidence type="ECO:0000256" key="6">
    <source>
        <dbReference type="PIRSR" id="PIRSR000350-4"/>
    </source>
</evidence>
<evidence type="ECO:0000259" key="7">
    <source>
        <dbReference type="Pfam" id="PF02852"/>
    </source>
</evidence>
<dbReference type="OrthoDB" id="361797at2759"/>
<dbReference type="PRINTS" id="PR00368">
    <property type="entry name" value="FADPNR"/>
</dbReference>
<comment type="similarity">
    <text evidence="1">Belongs to the class-I pyridine nucleotide-disulfide oxidoreductase family.</text>
</comment>
<dbReference type="EMBL" id="KV424012">
    <property type="protein sequence ID" value="KZT54539.1"/>
    <property type="molecule type" value="Genomic_DNA"/>
</dbReference>
<dbReference type="Pfam" id="PF02852">
    <property type="entry name" value="Pyr_redox_dim"/>
    <property type="match status" value="1"/>
</dbReference>
<dbReference type="InterPro" id="IPR004099">
    <property type="entry name" value="Pyr_nucl-diS_OxRdtase_dimer"/>
</dbReference>
<dbReference type="SUPFAM" id="SSF55424">
    <property type="entry name" value="FAD/NAD-linked reductases, dimerisation (C-terminal) domain"/>
    <property type="match status" value="1"/>
</dbReference>
<dbReference type="Gene3D" id="3.50.50.60">
    <property type="entry name" value="FAD/NAD(P)-binding domain"/>
    <property type="match status" value="2"/>
</dbReference>
<dbReference type="InterPro" id="IPR036188">
    <property type="entry name" value="FAD/NAD-bd_sf"/>
</dbReference>
<feature type="domain" description="Pyridine nucleotide-disulphide oxidoreductase dimerisation" evidence="7">
    <location>
        <begin position="387"/>
        <end position="493"/>
    </location>
</feature>
<dbReference type="AlphaFoldDB" id="A0A165EC12"/>
<evidence type="ECO:0000256" key="1">
    <source>
        <dbReference type="ARBA" id="ARBA00007532"/>
    </source>
</evidence>
<feature type="binding site" evidence="5">
    <location>
        <position position="335"/>
    </location>
    <ligand>
        <name>FAD</name>
        <dbReference type="ChEBI" id="CHEBI:57692"/>
    </ligand>
</feature>
<dbReference type="PRINTS" id="PR00411">
    <property type="entry name" value="PNDRDTASEI"/>
</dbReference>
<keyword evidence="4 5" id="KW-0520">NAD</keyword>
<evidence type="ECO:0000313" key="10">
    <source>
        <dbReference type="Proteomes" id="UP000076842"/>
    </source>
</evidence>
<protein>
    <submittedName>
        <fullName evidence="9">Putative oxidoreductase</fullName>
    </submittedName>
</protein>
<dbReference type="GO" id="GO:0050660">
    <property type="term" value="F:flavin adenine dinucleotide binding"/>
    <property type="evidence" value="ECO:0007669"/>
    <property type="project" value="TreeGrafter"/>
</dbReference>
<feature type="binding site" evidence="5">
    <location>
        <position position="71"/>
    </location>
    <ligand>
        <name>FAD</name>
        <dbReference type="ChEBI" id="CHEBI:57692"/>
    </ligand>
</feature>
<dbReference type="Gene3D" id="3.30.390.30">
    <property type="match status" value="1"/>
</dbReference>
<keyword evidence="10" id="KW-1185">Reference proteome</keyword>
<evidence type="ECO:0000259" key="8">
    <source>
        <dbReference type="Pfam" id="PF07992"/>
    </source>
</evidence>
<dbReference type="Proteomes" id="UP000076842">
    <property type="component" value="Unassembled WGS sequence"/>
</dbReference>
<comment type="cofactor">
    <cofactor evidence="5">
        <name>FAD</name>
        <dbReference type="ChEBI" id="CHEBI:57692"/>
    </cofactor>
    <text evidence="5">Binds 1 FAD per subunit.</text>
</comment>
<dbReference type="InParanoid" id="A0A165EC12"/>
<dbReference type="SUPFAM" id="SSF51905">
    <property type="entry name" value="FAD/NAD(P)-binding domain"/>
    <property type="match status" value="1"/>
</dbReference>
<dbReference type="PANTHER" id="PTHR22912:SF151">
    <property type="entry name" value="DIHYDROLIPOYL DEHYDROGENASE, MITOCHONDRIAL"/>
    <property type="match status" value="1"/>
</dbReference>
<dbReference type="GO" id="GO:0004148">
    <property type="term" value="F:dihydrolipoyl dehydrogenase (NADH) activity"/>
    <property type="evidence" value="ECO:0007669"/>
    <property type="project" value="TreeGrafter"/>
</dbReference>
<dbReference type="STRING" id="1353952.A0A165EC12"/>
<accession>A0A165EC12</accession>
<dbReference type="PIRSF" id="PIRSF000350">
    <property type="entry name" value="Mercury_reductase_MerA"/>
    <property type="match status" value="1"/>
</dbReference>
<feature type="binding site" evidence="5">
    <location>
        <position position="288"/>
    </location>
    <ligand>
        <name>NAD(+)</name>
        <dbReference type="ChEBI" id="CHEBI:57540"/>
    </ligand>
</feature>
<organism evidence="9 10">
    <name type="scientific">Calocera cornea HHB12733</name>
    <dbReference type="NCBI Taxonomy" id="1353952"/>
    <lineage>
        <taxon>Eukaryota</taxon>
        <taxon>Fungi</taxon>
        <taxon>Dikarya</taxon>
        <taxon>Basidiomycota</taxon>
        <taxon>Agaricomycotina</taxon>
        <taxon>Dacrymycetes</taxon>
        <taxon>Dacrymycetales</taxon>
        <taxon>Dacrymycetaceae</taxon>
        <taxon>Calocera</taxon>
    </lineage>
</organism>
<feature type="binding site" evidence="5">
    <location>
        <begin position="202"/>
        <end position="209"/>
    </location>
    <ligand>
        <name>NAD(+)</name>
        <dbReference type="ChEBI" id="CHEBI:57540"/>
    </ligand>
</feature>
<dbReference type="InterPro" id="IPR050151">
    <property type="entry name" value="Class-I_Pyr_Nuc-Dis_Oxidored"/>
</dbReference>
<dbReference type="InterPro" id="IPR001100">
    <property type="entry name" value="Pyr_nuc-diS_OxRdtase"/>
</dbReference>
<dbReference type="InterPro" id="IPR016156">
    <property type="entry name" value="FAD/NAD-linked_Rdtase_dimer_sf"/>
</dbReference>
<dbReference type="GO" id="GO:0006103">
    <property type="term" value="P:2-oxoglutarate metabolic process"/>
    <property type="evidence" value="ECO:0007669"/>
    <property type="project" value="TreeGrafter"/>
</dbReference>
<dbReference type="Pfam" id="PF07992">
    <property type="entry name" value="Pyr_redox_2"/>
    <property type="match status" value="1"/>
</dbReference>
<proteinExistence type="inferred from homology"/>
<keyword evidence="5" id="KW-0547">Nucleotide-binding</keyword>
<evidence type="ECO:0000256" key="2">
    <source>
        <dbReference type="ARBA" id="ARBA00022630"/>
    </source>
</evidence>
<evidence type="ECO:0000313" key="9">
    <source>
        <dbReference type="EMBL" id="KZT54539.1"/>
    </source>
</evidence>
<feature type="disulfide bond" description="Redox-active" evidence="6">
    <location>
        <begin position="62"/>
        <end position="67"/>
    </location>
</feature>
<sequence>MATKTEMFDLVVLGAGPAGENVADVAHARGLTLFASDARPYFPTHYASDLYSIERHLVGGECSYYACIPSKALLRAGAALRAAQRVDGAKQAVAVSGVDVVGVLRRRDYMTSGGDDKGQVGWLKGAGIELFRGVGKLAGPKKVEVLAQDGSTLTLEAKHAVCISTGTVPLIPPIPGLEQAGYWTNREATSTGTVPKSLLILGGGVVACEMATAYASFGCRCTVLVRGMGLLERMEPFAGEGVGKGLKELGVDVRFAVDTTRVDRVEGEVVAQTSKGEFRAEEILVATGRKPATADLGLPSVSVGLGPGGYIPVDDTLLVSAPTNEAEPWLYALGDVNGRALLTHMGKYQGRQAGEAIAARARGRALGPLGKAEAWGRYTATADEGAVPQIVYTDPEVASVGLTAAEAEKRGRKIRVVDYALGSVAGSYLLADGYAGHARWVVDRDRQVILGATLVGQDVGELVHAATVMVVGEVAVARLWHAVPSFPGMGEVWLRLLEGLGRGDE</sequence>
<dbReference type="PANTHER" id="PTHR22912">
    <property type="entry name" value="DISULFIDE OXIDOREDUCTASE"/>
    <property type="match status" value="1"/>
</dbReference>
<feature type="domain" description="FAD/NAD(P)-binding" evidence="8">
    <location>
        <begin position="8"/>
        <end position="349"/>
    </location>
</feature>
<evidence type="ECO:0000256" key="3">
    <source>
        <dbReference type="ARBA" id="ARBA00022827"/>
    </source>
</evidence>
<keyword evidence="2" id="KW-0285">Flavoprotein</keyword>
<evidence type="ECO:0000256" key="4">
    <source>
        <dbReference type="ARBA" id="ARBA00023027"/>
    </source>
</evidence>
<evidence type="ECO:0000256" key="5">
    <source>
        <dbReference type="PIRSR" id="PIRSR000350-3"/>
    </source>
</evidence>
<keyword evidence="3 5" id="KW-0274">FAD</keyword>